<keyword evidence="5" id="KW-0653">Protein transport</keyword>
<dbReference type="EnsemblPlants" id="Pp3c6_23290V3.3">
    <property type="protein sequence ID" value="Pp3c6_23290V3.3"/>
    <property type="gene ID" value="Pp3c6_23290"/>
</dbReference>
<evidence type="ECO:0000256" key="7">
    <source>
        <dbReference type="ARBA" id="ARBA00023054"/>
    </source>
</evidence>
<keyword evidence="8" id="KW-0472">Membrane</keyword>
<comment type="subcellular location">
    <subcellularLocation>
        <location evidence="1">Membrane</location>
        <topology evidence="1">Single-pass type IV membrane protein</topology>
    </subcellularLocation>
</comment>
<name>A0A2K1KGU9_PHYPA</name>
<dbReference type="SUPFAM" id="SSF58038">
    <property type="entry name" value="SNARE fusion complex"/>
    <property type="match status" value="1"/>
</dbReference>
<keyword evidence="13" id="KW-1185">Reference proteome</keyword>
<evidence type="ECO:0000256" key="1">
    <source>
        <dbReference type="ARBA" id="ARBA00004211"/>
    </source>
</evidence>
<evidence type="ECO:0000256" key="5">
    <source>
        <dbReference type="ARBA" id="ARBA00022927"/>
    </source>
</evidence>
<evidence type="ECO:0000313" key="12">
    <source>
        <dbReference type="EnsemblPlants" id="Pp3c6_23290V3.1"/>
    </source>
</evidence>
<dbReference type="STRING" id="3218.A0A2K1KGU9"/>
<dbReference type="EnsemblPlants" id="Pp3c6_23290V3.1">
    <property type="protein sequence ID" value="Pp3c6_23290V3.1"/>
    <property type="gene ID" value="Pp3c6_23290"/>
</dbReference>
<evidence type="ECO:0000256" key="4">
    <source>
        <dbReference type="ARBA" id="ARBA00022692"/>
    </source>
</evidence>
<dbReference type="Proteomes" id="UP000006727">
    <property type="component" value="Chromosome 6"/>
</dbReference>
<reference evidence="11 13" key="2">
    <citation type="journal article" date="2018" name="Plant J.">
        <title>The Physcomitrella patens chromosome-scale assembly reveals moss genome structure and evolution.</title>
        <authorList>
            <person name="Lang D."/>
            <person name="Ullrich K.K."/>
            <person name="Murat F."/>
            <person name="Fuchs J."/>
            <person name="Jenkins J."/>
            <person name="Haas F.B."/>
            <person name="Piednoel M."/>
            <person name="Gundlach H."/>
            <person name="Van Bel M."/>
            <person name="Meyberg R."/>
            <person name="Vives C."/>
            <person name="Morata J."/>
            <person name="Symeonidi A."/>
            <person name="Hiss M."/>
            <person name="Muchero W."/>
            <person name="Kamisugi Y."/>
            <person name="Saleh O."/>
            <person name="Blanc G."/>
            <person name="Decker E.L."/>
            <person name="van Gessel N."/>
            <person name="Grimwood J."/>
            <person name="Hayes R.D."/>
            <person name="Graham S.W."/>
            <person name="Gunter L.E."/>
            <person name="McDaniel S.F."/>
            <person name="Hoernstein S.N.W."/>
            <person name="Larsson A."/>
            <person name="Li F.W."/>
            <person name="Perroud P.F."/>
            <person name="Phillips J."/>
            <person name="Ranjan P."/>
            <person name="Rokshar D.S."/>
            <person name="Rothfels C.J."/>
            <person name="Schneider L."/>
            <person name="Shu S."/>
            <person name="Stevenson D.W."/>
            <person name="Thummler F."/>
            <person name="Tillich M."/>
            <person name="Villarreal Aguilar J.C."/>
            <person name="Widiez T."/>
            <person name="Wong G.K."/>
            <person name="Wymore A."/>
            <person name="Zhang Y."/>
            <person name="Zimmer A.D."/>
            <person name="Quatrano R.S."/>
            <person name="Mayer K.F.X."/>
            <person name="Goodstein D."/>
            <person name="Casacuberta J.M."/>
            <person name="Vandepoele K."/>
            <person name="Reski R."/>
            <person name="Cuming A.C."/>
            <person name="Tuskan G.A."/>
            <person name="Maumus F."/>
            <person name="Salse J."/>
            <person name="Schmutz J."/>
            <person name="Rensing S.A."/>
        </authorList>
    </citation>
    <scope>NUCLEOTIDE SEQUENCE [LARGE SCALE GENOMIC DNA]</scope>
    <source>
        <strain evidence="12 13">cv. Gransden 2004</strain>
    </source>
</reference>
<dbReference type="SMART" id="SM00397">
    <property type="entry name" value="t_SNARE"/>
    <property type="match status" value="1"/>
</dbReference>
<dbReference type="EMBL" id="ABEU02000006">
    <property type="protein sequence ID" value="PNR52995.1"/>
    <property type="molecule type" value="Genomic_DNA"/>
</dbReference>
<protein>
    <recommendedName>
        <fullName evidence="10">t-SNARE coiled-coil homology domain-containing protein</fullName>
    </recommendedName>
</protein>
<reference evidence="12" key="3">
    <citation type="submission" date="2020-12" db="UniProtKB">
        <authorList>
            <consortium name="EnsemblPlants"/>
        </authorList>
    </citation>
    <scope>IDENTIFICATION</scope>
</reference>
<organism evidence="11">
    <name type="scientific">Physcomitrium patens</name>
    <name type="common">Spreading-leaved earth moss</name>
    <name type="synonym">Physcomitrella patens</name>
    <dbReference type="NCBI Taxonomy" id="3218"/>
    <lineage>
        <taxon>Eukaryota</taxon>
        <taxon>Viridiplantae</taxon>
        <taxon>Streptophyta</taxon>
        <taxon>Embryophyta</taxon>
        <taxon>Bryophyta</taxon>
        <taxon>Bryophytina</taxon>
        <taxon>Bryopsida</taxon>
        <taxon>Funariidae</taxon>
        <taxon>Funariales</taxon>
        <taxon>Funariaceae</taxon>
        <taxon>Physcomitrium</taxon>
    </lineage>
</organism>
<evidence type="ECO:0000256" key="6">
    <source>
        <dbReference type="ARBA" id="ARBA00022989"/>
    </source>
</evidence>
<evidence type="ECO:0000256" key="8">
    <source>
        <dbReference type="ARBA" id="ARBA00023136"/>
    </source>
</evidence>
<dbReference type="Gene3D" id="1.20.5.110">
    <property type="match status" value="1"/>
</dbReference>
<dbReference type="GO" id="GO:0016020">
    <property type="term" value="C:membrane"/>
    <property type="evidence" value="ECO:0007669"/>
    <property type="project" value="UniProtKB-SubCell"/>
</dbReference>
<dbReference type="CDD" id="cd15841">
    <property type="entry name" value="SNARE_Qc"/>
    <property type="match status" value="1"/>
</dbReference>
<dbReference type="Gramene" id="Pp3c6_23290V3.3">
    <property type="protein sequence ID" value="Pp3c6_23290V3.3"/>
    <property type="gene ID" value="Pp3c6_23290"/>
</dbReference>
<keyword evidence="4" id="KW-0812">Transmembrane</keyword>
<evidence type="ECO:0000256" key="2">
    <source>
        <dbReference type="ARBA" id="ARBA00009063"/>
    </source>
</evidence>
<evidence type="ECO:0000256" key="3">
    <source>
        <dbReference type="ARBA" id="ARBA00022448"/>
    </source>
</evidence>
<dbReference type="InParanoid" id="A0A2K1KGU9"/>
<gene>
    <name evidence="11" type="ORF">PHYPA_009370</name>
</gene>
<dbReference type="PROSITE" id="PS50192">
    <property type="entry name" value="T_SNARE"/>
    <property type="match status" value="1"/>
</dbReference>
<dbReference type="Gramene" id="Pp3c6_23290V3.1">
    <property type="protein sequence ID" value="Pp3c6_23290V3.1"/>
    <property type="gene ID" value="Pp3c6_23290"/>
</dbReference>
<feature type="coiled-coil region" evidence="9">
    <location>
        <begin position="78"/>
        <end position="112"/>
    </location>
</feature>
<dbReference type="AlphaFoldDB" id="A0A2K1KGU9"/>
<evidence type="ECO:0000313" key="13">
    <source>
        <dbReference type="Proteomes" id="UP000006727"/>
    </source>
</evidence>
<keyword evidence="6" id="KW-1133">Transmembrane helix</keyword>
<accession>A0A2K1KGU9</accession>
<evidence type="ECO:0000259" key="10">
    <source>
        <dbReference type="PROSITE" id="PS50192"/>
    </source>
</evidence>
<keyword evidence="7 9" id="KW-0175">Coiled coil</keyword>
<proteinExistence type="inferred from homology"/>
<dbReference type="FunFam" id="1.20.5.110:FF:000006">
    <property type="entry name" value="Syntaxin 6"/>
    <property type="match status" value="1"/>
</dbReference>
<reference evidence="11 13" key="1">
    <citation type="journal article" date="2008" name="Science">
        <title>The Physcomitrella genome reveals evolutionary insights into the conquest of land by plants.</title>
        <authorList>
            <person name="Rensing S."/>
            <person name="Lang D."/>
            <person name="Zimmer A."/>
            <person name="Terry A."/>
            <person name="Salamov A."/>
            <person name="Shapiro H."/>
            <person name="Nishiyama T."/>
            <person name="Perroud P.-F."/>
            <person name="Lindquist E."/>
            <person name="Kamisugi Y."/>
            <person name="Tanahashi T."/>
            <person name="Sakakibara K."/>
            <person name="Fujita T."/>
            <person name="Oishi K."/>
            <person name="Shin-I T."/>
            <person name="Kuroki Y."/>
            <person name="Toyoda A."/>
            <person name="Suzuki Y."/>
            <person name="Hashimoto A."/>
            <person name="Yamaguchi K."/>
            <person name="Sugano A."/>
            <person name="Kohara Y."/>
            <person name="Fujiyama A."/>
            <person name="Anterola A."/>
            <person name="Aoki S."/>
            <person name="Ashton N."/>
            <person name="Barbazuk W.B."/>
            <person name="Barker E."/>
            <person name="Bennetzen J."/>
            <person name="Bezanilla M."/>
            <person name="Blankenship R."/>
            <person name="Cho S.H."/>
            <person name="Dutcher S."/>
            <person name="Estelle M."/>
            <person name="Fawcett J.A."/>
            <person name="Gundlach H."/>
            <person name="Hanada K."/>
            <person name="Heyl A."/>
            <person name="Hicks K.A."/>
            <person name="Hugh J."/>
            <person name="Lohr M."/>
            <person name="Mayer K."/>
            <person name="Melkozernov A."/>
            <person name="Murata T."/>
            <person name="Nelson D."/>
            <person name="Pils B."/>
            <person name="Prigge M."/>
            <person name="Reiss B."/>
            <person name="Renner T."/>
            <person name="Rombauts S."/>
            <person name="Rushton P."/>
            <person name="Sanderfoot A."/>
            <person name="Schween G."/>
            <person name="Shiu S.-H."/>
            <person name="Stueber K."/>
            <person name="Theodoulou F.L."/>
            <person name="Tu H."/>
            <person name="Van de Peer Y."/>
            <person name="Verrier P.J."/>
            <person name="Waters E."/>
            <person name="Wood A."/>
            <person name="Yang L."/>
            <person name="Cove D."/>
            <person name="Cuming A."/>
            <person name="Hasebe M."/>
            <person name="Lucas S."/>
            <person name="Mishler D.B."/>
            <person name="Reski R."/>
            <person name="Grigoriev I."/>
            <person name="Quatrano R.S."/>
            <person name="Boore J.L."/>
        </authorList>
    </citation>
    <scope>NUCLEOTIDE SEQUENCE [LARGE SCALE GENOMIC DNA]</scope>
    <source>
        <strain evidence="12 13">cv. Gransden 2004</strain>
    </source>
</reference>
<dbReference type="Gramene" id="Pp3c6_23290V3.2">
    <property type="protein sequence ID" value="Pp3c6_23290V3.2"/>
    <property type="gene ID" value="Pp3c6_23290"/>
</dbReference>
<sequence>MALALSARIEEVPDGVSVSKKKVAKGTPLEIKIDNYSPEDILRQGVKDHSVESKGFQEEFETRRKKQDEGFMAIEQGLNTLKDMAQDIGEELNKQEQLVDEADSKIDKAGSDLKSTNSRLKESLTAVTVQVIDTLLSLPLSRLPDSATLSLSLSLWSCSLTPHHAFKWSPALYMFKTVTEKPPLKPIHYSTGSFVCQ</sequence>
<dbReference type="EnsemblPlants" id="Pp3c6_23290V3.2">
    <property type="protein sequence ID" value="Pp3c6_23290V3.2"/>
    <property type="gene ID" value="Pp3c6_23290"/>
</dbReference>
<evidence type="ECO:0000256" key="9">
    <source>
        <dbReference type="SAM" id="Coils"/>
    </source>
</evidence>
<dbReference type="InterPro" id="IPR000727">
    <property type="entry name" value="T_SNARE_dom"/>
</dbReference>
<feature type="domain" description="T-SNARE coiled-coil homology" evidence="10">
    <location>
        <begin position="61"/>
        <end position="123"/>
    </location>
</feature>
<keyword evidence="3" id="KW-0813">Transport</keyword>
<comment type="similarity">
    <text evidence="2">Belongs to the syntaxin family.</text>
</comment>
<dbReference type="GO" id="GO:0015031">
    <property type="term" value="P:protein transport"/>
    <property type="evidence" value="ECO:0007669"/>
    <property type="project" value="UniProtKB-KW"/>
</dbReference>
<evidence type="ECO:0000313" key="11">
    <source>
        <dbReference type="EMBL" id="PNR52995.1"/>
    </source>
</evidence>